<evidence type="ECO:0000256" key="11">
    <source>
        <dbReference type="RuleBase" id="RU003557"/>
    </source>
</evidence>
<evidence type="ECO:0000256" key="6">
    <source>
        <dbReference type="ARBA" id="ARBA00022679"/>
    </source>
</evidence>
<keyword evidence="6 11" id="KW-0808">Transferase</keyword>
<sequence length="400" mass="41700">MTEAFICDAIRTPIGRYAGSLSAVRPDDLGAVPLKALMARNPNLDWSAIDDVIYGNANQAGEDNRNVARMSLLLAGLPQSVPGATINRLCGSGMDATGTAARAIKAGEAGLMIAGGVESMSRAPFVMGKATSAFSRDAQIFDTTIGWRFINPAMRAAYGVDSMPETAENVATDYKISREDQDLMALRSQEKASRAQADGTLAQEITAVTIAQKKGDPLVVERDEHPRATSMEALGKLRGVVRPDGTVTAGNASGVNDGACAILLASEAAARQHGLTPKARIVGMATAGVAPRVMGIGPAPASQKLLKQLGMTIDQMDVIELNEAFAAQGLAVLRELGVADDDARVNPNGGAIALGHPLGMSGARLVTTAMYQLHRTGGRYALCTMCIGVGQGIAMVIERV</sequence>
<proteinExistence type="inferred from homology"/>
<evidence type="ECO:0000256" key="3">
    <source>
        <dbReference type="ARBA" id="ARBA00010982"/>
    </source>
</evidence>
<dbReference type="PIRSF" id="PIRSF000429">
    <property type="entry name" value="Ac-CoA_Ac_transf"/>
    <property type="match status" value="1"/>
</dbReference>
<dbReference type="CDD" id="cd00751">
    <property type="entry name" value="thiolase"/>
    <property type="match status" value="1"/>
</dbReference>
<evidence type="ECO:0000256" key="1">
    <source>
        <dbReference type="ARBA" id="ARBA00003720"/>
    </source>
</evidence>
<dbReference type="PROSITE" id="PS00099">
    <property type="entry name" value="THIOLASE_3"/>
    <property type="match status" value="1"/>
</dbReference>
<comment type="similarity">
    <text evidence="3 11">Belongs to the thiolase-like superfamily. Thiolase family.</text>
</comment>
<evidence type="ECO:0000256" key="4">
    <source>
        <dbReference type="ARBA" id="ARBA00012233"/>
    </source>
</evidence>
<dbReference type="NCBIfam" id="TIGR02430">
    <property type="entry name" value="pcaF"/>
    <property type="match status" value="1"/>
</dbReference>
<dbReference type="InterPro" id="IPR012793">
    <property type="entry name" value="PcaF"/>
</dbReference>
<comment type="function">
    <text evidence="1">Catalyzes thiolytic cleavage of beta-ketoadipyl-CoA to succinyl-CoA and acetyl-CoA.</text>
</comment>
<evidence type="ECO:0000256" key="2">
    <source>
        <dbReference type="ARBA" id="ARBA00005071"/>
    </source>
</evidence>
<dbReference type="InterPro" id="IPR020610">
    <property type="entry name" value="Thiolase_AS"/>
</dbReference>
<dbReference type="RefSeq" id="WP_017223937.1">
    <property type="nucleotide sequence ID" value="NZ_JARJLM010000024.1"/>
</dbReference>
<dbReference type="NCBIfam" id="TIGR01930">
    <property type="entry name" value="AcCoA-C-Actrans"/>
    <property type="match status" value="1"/>
</dbReference>
<keyword evidence="7" id="KW-0058">Aromatic hydrocarbons catabolism</keyword>
<evidence type="ECO:0000259" key="12">
    <source>
        <dbReference type="Pfam" id="PF00108"/>
    </source>
</evidence>
<evidence type="ECO:0000313" key="14">
    <source>
        <dbReference type="EMBL" id="MDF3831679.1"/>
    </source>
</evidence>
<comment type="caution">
    <text evidence="14">The sequence shown here is derived from an EMBL/GenBank/DDBJ whole genome shotgun (WGS) entry which is preliminary data.</text>
</comment>
<dbReference type="PANTHER" id="PTHR18919:SF107">
    <property type="entry name" value="ACETYL-COA ACETYLTRANSFERASE, CYTOSOLIC"/>
    <property type="match status" value="1"/>
</dbReference>
<comment type="catalytic activity">
    <reaction evidence="10">
        <text>succinyl-CoA + acetyl-CoA = 3-oxoadipyl-CoA + CoA</text>
        <dbReference type="Rhea" id="RHEA:19481"/>
        <dbReference type="ChEBI" id="CHEBI:57287"/>
        <dbReference type="ChEBI" id="CHEBI:57288"/>
        <dbReference type="ChEBI" id="CHEBI:57292"/>
        <dbReference type="ChEBI" id="CHEBI:57348"/>
        <dbReference type="EC" id="2.3.1.174"/>
    </reaction>
</comment>
<dbReference type="EC" id="2.3.1.174" evidence="4"/>
<dbReference type="SUPFAM" id="SSF53901">
    <property type="entry name" value="Thiolase-like"/>
    <property type="match status" value="2"/>
</dbReference>
<evidence type="ECO:0000256" key="7">
    <source>
        <dbReference type="ARBA" id="ARBA00022797"/>
    </source>
</evidence>
<evidence type="ECO:0000259" key="13">
    <source>
        <dbReference type="Pfam" id="PF02803"/>
    </source>
</evidence>
<dbReference type="PROSITE" id="PS00737">
    <property type="entry name" value="THIOLASE_2"/>
    <property type="match status" value="1"/>
</dbReference>
<dbReference type="InterPro" id="IPR020616">
    <property type="entry name" value="Thiolase_N"/>
</dbReference>
<dbReference type="EMBL" id="JARJLM010000024">
    <property type="protein sequence ID" value="MDF3831679.1"/>
    <property type="molecule type" value="Genomic_DNA"/>
</dbReference>
<evidence type="ECO:0000256" key="8">
    <source>
        <dbReference type="ARBA" id="ARBA00023315"/>
    </source>
</evidence>
<dbReference type="InterPro" id="IPR020617">
    <property type="entry name" value="Thiolase_C"/>
</dbReference>
<dbReference type="GO" id="GO:0033812">
    <property type="term" value="F:3-oxoadipyl-CoA thiolase activity"/>
    <property type="evidence" value="ECO:0007669"/>
    <property type="project" value="UniProtKB-EC"/>
</dbReference>
<dbReference type="InterPro" id="IPR002155">
    <property type="entry name" value="Thiolase"/>
</dbReference>
<reference evidence="14 15" key="1">
    <citation type="submission" date="2023-03" db="EMBL/GenBank/DDBJ databases">
        <title>Draft assemblies of triclosan tolerant bacteria isolated from returned activated sludge.</title>
        <authorList>
            <person name="Van Hamelsveld S."/>
        </authorList>
    </citation>
    <scope>NUCLEOTIDE SEQUENCE [LARGE SCALE GENOMIC DNA]</scope>
    <source>
        <strain evidence="14 15">GW210010_S58</strain>
    </source>
</reference>
<protein>
    <recommendedName>
        <fullName evidence="5">Beta-ketoadipyl-CoA thiolase</fullName>
        <ecNumber evidence="4">2.3.1.174</ecNumber>
    </recommendedName>
    <alternativeName>
        <fullName evidence="9">3-oxoadipyl-CoA thiolase</fullName>
    </alternativeName>
</protein>
<evidence type="ECO:0000256" key="10">
    <source>
        <dbReference type="ARBA" id="ARBA00048527"/>
    </source>
</evidence>
<evidence type="ECO:0000256" key="9">
    <source>
        <dbReference type="ARBA" id="ARBA00041222"/>
    </source>
</evidence>
<evidence type="ECO:0000313" key="15">
    <source>
        <dbReference type="Proteomes" id="UP001216674"/>
    </source>
</evidence>
<name>A0ABT6AGF3_9BURK</name>
<dbReference type="Gene3D" id="3.40.47.10">
    <property type="match status" value="1"/>
</dbReference>
<dbReference type="NCBIfam" id="NF006551">
    <property type="entry name" value="PRK09050.1"/>
    <property type="match status" value="1"/>
</dbReference>
<dbReference type="PANTHER" id="PTHR18919">
    <property type="entry name" value="ACETYL-COA C-ACYLTRANSFERASE"/>
    <property type="match status" value="1"/>
</dbReference>
<dbReference type="Pfam" id="PF02803">
    <property type="entry name" value="Thiolase_C"/>
    <property type="match status" value="1"/>
</dbReference>
<accession>A0ABT6AGF3</accession>
<dbReference type="Proteomes" id="UP001216674">
    <property type="component" value="Unassembled WGS sequence"/>
</dbReference>
<evidence type="ECO:0000256" key="5">
    <source>
        <dbReference type="ARBA" id="ARBA00016181"/>
    </source>
</evidence>
<feature type="domain" description="Thiolase N-terminal" evidence="12">
    <location>
        <begin position="5"/>
        <end position="267"/>
    </location>
</feature>
<keyword evidence="8 11" id="KW-0012">Acyltransferase</keyword>
<feature type="domain" description="Thiolase C-terminal" evidence="13">
    <location>
        <begin position="275"/>
        <end position="399"/>
    </location>
</feature>
<organism evidence="14 15">
    <name type="scientific">Cupriavidus basilensis</name>
    <dbReference type="NCBI Taxonomy" id="68895"/>
    <lineage>
        <taxon>Bacteria</taxon>
        <taxon>Pseudomonadati</taxon>
        <taxon>Pseudomonadota</taxon>
        <taxon>Betaproteobacteria</taxon>
        <taxon>Burkholderiales</taxon>
        <taxon>Burkholderiaceae</taxon>
        <taxon>Cupriavidus</taxon>
    </lineage>
</organism>
<dbReference type="InterPro" id="IPR016039">
    <property type="entry name" value="Thiolase-like"/>
</dbReference>
<gene>
    <name evidence="14" type="primary">pcaF</name>
    <name evidence="14" type="ORF">P3W85_01705</name>
</gene>
<dbReference type="InterPro" id="IPR020613">
    <property type="entry name" value="Thiolase_CS"/>
</dbReference>
<comment type="pathway">
    <text evidence="2">Aromatic compound metabolism; beta-ketoadipate pathway; acetyl-CoA and succinyl-CoA from 3-oxoadipate: step 2/2.</text>
</comment>
<dbReference type="Pfam" id="PF00108">
    <property type="entry name" value="Thiolase_N"/>
    <property type="match status" value="1"/>
</dbReference>
<keyword evidence="15" id="KW-1185">Reference proteome</keyword>